<dbReference type="NCBIfam" id="TIGR01549">
    <property type="entry name" value="HAD-SF-IA-v1"/>
    <property type="match status" value="1"/>
</dbReference>
<dbReference type="SFLD" id="SFLDS00003">
    <property type="entry name" value="Haloacid_Dehalogenase"/>
    <property type="match status" value="1"/>
</dbReference>
<dbReference type="EC" id="3.-.-.-" evidence="2"/>
<dbReference type="RefSeq" id="WP_267636185.1">
    <property type="nucleotide sequence ID" value="NZ_JAODIY010000004.1"/>
</dbReference>
<dbReference type="Gene3D" id="1.10.150.240">
    <property type="entry name" value="Putative phosphatase, domain 2"/>
    <property type="match status" value="1"/>
</dbReference>
<keyword evidence="2" id="KW-0378">Hydrolase</keyword>
<dbReference type="SUPFAM" id="SSF56784">
    <property type="entry name" value="HAD-like"/>
    <property type="match status" value="1"/>
</dbReference>
<gene>
    <name evidence="2" type="ORF">ACFQJ7_03915</name>
</gene>
<evidence type="ECO:0000313" key="2">
    <source>
        <dbReference type="EMBL" id="MFC7125186.1"/>
    </source>
</evidence>
<proteinExistence type="inferred from homology"/>
<comment type="similarity">
    <text evidence="1">Belongs to the HAD-like hydrolase superfamily.</text>
</comment>
<reference evidence="2 3" key="1">
    <citation type="journal article" date="2014" name="Int. J. Syst. Evol. Microbiol.">
        <title>Complete genome sequence of Corynebacterium casei LMG S-19264T (=DSM 44701T), isolated from a smear-ripened cheese.</title>
        <authorList>
            <consortium name="US DOE Joint Genome Institute (JGI-PGF)"/>
            <person name="Walter F."/>
            <person name="Albersmeier A."/>
            <person name="Kalinowski J."/>
            <person name="Ruckert C."/>
        </authorList>
    </citation>
    <scope>NUCLEOTIDE SEQUENCE [LARGE SCALE GENOMIC DNA]</scope>
    <source>
        <strain evidence="2 3">CGMCC 4.7215</strain>
    </source>
</reference>
<dbReference type="InterPro" id="IPR006439">
    <property type="entry name" value="HAD-SF_hydro_IA"/>
</dbReference>
<dbReference type="GO" id="GO:0016787">
    <property type="term" value="F:hydrolase activity"/>
    <property type="evidence" value="ECO:0007669"/>
    <property type="project" value="UniProtKB-KW"/>
</dbReference>
<dbReference type="InterPro" id="IPR023198">
    <property type="entry name" value="PGP-like_dom2"/>
</dbReference>
<dbReference type="PANTHER" id="PTHR43434">
    <property type="entry name" value="PHOSPHOGLYCOLATE PHOSPHATASE"/>
    <property type="match status" value="1"/>
</dbReference>
<dbReference type="Gene3D" id="3.40.50.1000">
    <property type="entry name" value="HAD superfamily/HAD-like"/>
    <property type="match status" value="1"/>
</dbReference>
<dbReference type="InterPro" id="IPR036412">
    <property type="entry name" value="HAD-like_sf"/>
</dbReference>
<evidence type="ECO:0000256" key="1">
    <source>
        <dbReference type="ARBA" id="ARBA00007958"/>
    </source>
</evidence>
<dbReference type="AlphaFoldDB" id="A0ABD5X1T4"/>
<dbReference type="Pfam" id="PF13419">
    <property type="entry name" value="HAD_2"/>
    <property type="match status" value="1"/>
</dbReference>
<name>A0ABD5X1T4_9EURY</name>
<evidence type="ECO:0000313" key="3">
    <source>
        <dbReference type="Proteomes" id="UP001596414"/>
    </source>
</evidence>
<dbReference type="InterPro" id="IPR023214">
    <property type="entry name" value="HAD_sf"/>
</dbReference>
<dbReference type="Proteomes" id="UP001596414">
    <property type="component" value="Unassembled WGS sequence"/>
</dbReference>
<protein>
    <submittedName>
        <fullName evidence="2">HAD family hydrolase</fullName>
        <ecNumber evidence="2">3.-.-.-</ecNumber>
    </submittedName>
</protein>
<dbReference type="InterPro" id="IPR041492">
    <property type="entry name" value="HAD_2"/>
</dbReference>
<accession>A0ABD5X1T4</accession>
<organism evidence="2 3">
    <name type="scientific">Halovenus rubra</name>
    <dbReference type="NCBI Taxonomy" id="869890"/>
    <lineage>
        <taxon>Archaea</taxon>
        <taxon>Methanobacteriati</taxon>
        <taxon>Methanobacteriota</taxon>
        <taxon>Stenosarchaea group</taxon>
        <taxon>Halobacteria</taxon>
        <taxon>Halobacteriales</taxon>
        <taxon>Haloarculaceae</taxon>
        <taxon>Halovenus</taxon>
    </lineage>
</organism>
<dbReference type="SFLD" id="SFLDG01129">
    <property type="entry name" value="C1.5:_HAD__Beta-PGM__Phosphata"/>
    <property type="match status" value="1"/>
</dbReference>
<sequence length="219" mass="24771">MDSAEYDFWLLDLDGTLVDIEQPYIYDVFEKVGQKLDASFTDREAELLWYGIGQARNDLLAEKLIERETFWDTFHEIEQPETRAAATYLYDDASSFVPELDGPVGVVTHCQEYLTRPVLSALDIEDWFDTVVCCTDETGWKPDPEPVQRAMDDLGVGQNGHVGVLVGDDPQDIGAAQNAGLDSVHVRRRVYERLSPRLRDEGEVLSMGADRRVSTLRNL</sequence>
<dbReference type="InterPro" id="IPR050155">
    <property type="entry name" value="HAD-like_hydrolase_sf"/>
</dbReference>
<dbReference type="PANTHER" id="PTHR43434:SF1">
    <property type="entry name" value="PHOSPHOGLYCOLATE PHOSPHATASE"/>
    <property type="match status" value="1"/>
</dbReference>
<dbReference type="EMBL" id="JBHSZQ010000004">
    <property type="protein sequence ID" value="MFC7125186.1"/>
    <property type="molecule type" value="Genomic_DNA"/>
</dbReference>
<comment type="caution">
    <text evidence="2">The sequence shown here is derived from an EMBL/GenBank/DDBJ whole genome shotgun (WGS) entry which is preliminary data.</text>
</comment>